<dbReference type="STRING" id="181874.A0A409YQY2"/>
<evidence type="ECO:0000313" key="2">
    <source>
        <dbReference type="Proteomes" id="UP000284842"/>
    </source>
</evidence>
<name>A0A409YQY2_9AGAR</name>
<gene>
    <name evidence="1" type="ORF">CVT24_008031</name>
</gene>
<dbReference type="OrthoDB" id="3830579at2759"/>
<comment type="caution">
    <text evidence="1">The sequence shown here is derived from an EMBL/GenBank/DDBJ whole genome shotgun (WGS) entry which is preliminary data.</text>
</comment>
<reference evidence="1 2" key="1">
    <citation type="journal article" date="2018" name="Evol. Lett.">
        <title>Horizontal gene cluster transfer increased hallucinogenic mushroom diversity.</title>
        <authorList>
            <person name="Reynolds H.T."/>
            <person name="Vijayakumar V."/>
            <person name="Gluck-Thaler E."/>
            <person name="Korotkin H.B."/>
            <person name="Matheny P.B."/>
            <person name="Slot J.C."/>
        </authorList>
    </citation>
    <scope>NUCLEOTIDE SEQUENCE [LARGE SCALE GENOMIC DNA]</scope>
    <source>
        <strain evidence="1 2">2629</strain>
    </source>
</reference>
<dbReference type="Proteomes" id="UP000284842">
    <property type="component" value="Unassembled WGS sequence"/>
</dbReference>
<protein>
    <recommendedName>
        <fullName evidence="3">ABM domain-containing protein</fullName>
    </recommendedName>
</protein>
<proteinExistence type="predicted"/>
<dbReference type="Gene3D" id="3.30.70.100">
    <property type="match status" value="3"/>
</dbReference>
<evidence type="ECO:0000313" key="1">
    <source>
        <dbReference type="EMBL" id="PPR05417.1"/>
    </source>
</evidence>
<evidence type="ECO:0008006" key="3">
    <source>
        <dbReference type="Google" id="ProtNLM"/>
    </source>
</evidence>
<dbReference type="AlphaFoldDB" id="A0A409YQY2"/>
<accession>A0A409YQY2</accession>
<dbReference type="InParanoid" id="A0A409YQY2"/>
<keyword evidence="2" id="KW-1185">Reference proteome</keyword>
<organism evidence="1 2">
    <name type="scientific">Panaeolus cyanescens</name>
    <dbReference type="NCBI Taxonomy" id="181874"/>
    <lineage>
        <taxon>Eukaryota</taxon>
        <taxon>Fungi</taxon>
        <taxon>Dikarya</taxon>
        <taxon>Basidiomycota</taxon>
        <taxon>Agaricomycotina</taxon>
        <taxon>Agaricomycetes</taxon>
        <taxon>Agaricomycetidae</taxon>
        <taxon>Agaricales</taxon>
        <taxon>Agaricineae</taxon>
        <taxon>Galeropsidaceae</taxon>
        <taxon>Panaeolus</taxon>
    </lineage>
</organism>
<dbReference type="EMBL" id="NHTK01000814">
    <property type="protein sequence ID" value="PPR05417.1"/>
    <property type="molecule type" value="Genomic_DNA"/>
</dbReference>
<sequence length="438" mass="48622">MAISEGSIAPEIIFFAPSKTLLEDPYRLLEAVDKHSGNSILGTYYGTEVDNPSKWVWVLVWKSLSQHRDFMTHEAYVDLVLPVMEAMNGPGDISQSEFEDFSDLQIALSAPITQFIFVNLRPLHDRAYELEPLITRLKKMAGTIAGCYAACWGPCVEKDSVEVGIVGWRSIQDRDAAVAGPLAHIIALIRELGSVEVYYTTLDLYRHNRKHTHHPSCVSQYSTFMTVVEFASWPVAGDWKTPLRPSLDVVRTWNGCTDLFIGVPEEDSQTAQLIVVWETLEHHQALIKAAKYPEVVSGIAASLPPDSGLSSLVMYHVDFAANARSPSEVDVGPAFSAPITEQVFMTLKEGKTKGDIAKVLNAIRDKITEDSKTTDGISTPMVWGQTVEDPKVFVLLIGWDSSQLHRDIVAQPKYKEVLSSLVETVDIKMIHVPLKSNI</sequence>